<feature type="compositionally biased region" description="Basic residues" evidence="1">
    <location>
        <begin position="135"/>
        <end position="151"/>
    </location>
</feature>
<comment type="caution">
    <text evidence="2">The sequence shown here is derived from an EMBL/GenBank/DDBJ whole genome shotgun (WGS) entry which is preliminary data.</text>
</comment>
<organism evidence="2 3">
    <name type="scientific">Ambrosiozyma monospora</name>
    <name type="common">Yeast</name>
    <name type="synonym">Endomycopsis monosporus</name>
    <dbReference type="NCBI Taxonomy" id="43982"/>
    <lineage>
        <taxon>Eukaryota</taxon>
        <taxon>Fungi</taxon>
        <taxon>Dikarya</taxon>
        <taxon>Ascomycota</taxon>
        <taxon>Saccharomycotina</taxon>
        <taxon>Pichiomycetes</taxon>
        <taxon>Pichiales</taxon>
        <taxon>Pichiaceae</taxon>
        <taxon>Ambrosiozyma</taxon>
    </lineage>
</organism>
<evidence type="ECO:0000313" key="3">
    <source>
        <dbReference type="Proteomes" id="UP001165063"/>
    </source>
</evidence>
<keyword evidence="3" id="KW-1185">Reference proteome</keyword>
<dbReference type="OrthoDB" id="4097029at2759"/>
<protein>
    <submittedName>
        <fullName evidence="2">Unnamed protein product</fullName>
    </submittedName>
</protein>
<evidence type="ECO:0000313" key="2">
    <source>
        <dbReference type="EMBL" id="GMG55572.1"/>
    </source>
</evidence>
<feature type="region of interest" description="Disordered" evidence="1">
    <location>
        <begin position="249"/>
        <end position="285"/>
    </location>
</feature>
<dbReference type="EMBL" id="BSXU01005773">
    <property type="protein sequence ID" value="GMG55572.1"/>
    <property type="molecule type" value="Genomic_DNA"/>
</dbReference>
<dbReference type="Proteomes" id="UP001165063">
    <property type="component" value="Unassembled WGS sequence"/>
</dbReference>
<name>A0A9W7DK34_AMBMO</name>
<sequence>MDTDSHPSPSKRKFTSHISNTMNPGNNIQTNTMLTPNQTVPVFGTPSPSSFEFLQLSKSRLYNSDDDSDFEDTTMFSTRSSSNSTIANMNMNNNITGGNNDHIRGLTDRLEARVNSMFHPMQHQQQQQRNTVSHNHYHPHSTPHSPTCHHRNSFNCPCARTHERNKIIRLNQLRANRRDELKSNYRGSMEDFVLKQEENSMKKDLAMQAELQHYNELEKLGNVGVFYNDQDDVYDADYDDDYLESRCKRRSRSPSHRRCSPVKQQDLFGNGSRNTNGYSDGSVSDRVVDQAAQDELEQMLEMDRMEIEELTKNLSLEDTY</sequence>
<evidence type="ECO:0000256" key="1">
    <source>
        <dbReference type="SAM" id="MobiDB-lite"/>
    </source>
</evidence>
<accession>A0A9W7DK34</accession>
<dbReference type="AlphaFoldDB" id="A0A9W7DK34"/>
<proteinExistence type="predicted"/>
<feature type="region of interest" description="Disordered" evidence="1">
    <location>
        <begin position="126"/>
        <end position="151"/>
    </location>
</feature>
<feature type="compositionally biased region" description="Basic residues" evidence="1">
    <location>
        <begin position="249"/>
        <end position="260"/>
    </location>
</feature>
<feature type="region of interest" description="Disordered" evidence="1">
    <location>
        <begin position="1"/>
        <end position="25"/>
    </location>
</feature>
<gene>
    <name evidence="2" type="ORF">Amon01_000764600</name>
</gene>
<feature type="compositionally biased region" description="Polar residues" evidence="1">
    <location>
        <begin position="16"/>
        <end position="25"/>
    </location>
</feature>
<feature type="compositionally biased region" description="Polar residues" evidence="1">
    <location>
        <begin position="271"/>
        <end position="282"/>
    </location>
</feature>
<reference evidence="2" key="1">
    <citation type="submission" date="2023-04" db="EMBL/GenBank/DDBJ databases">
        <title>Ambrosiozyma monospora NBRC 1965.</title>
        <authorList>
            <person name="Ichikawa N."/>
            <person name="Sato H."/>
            <person name="Tonouchi N."/>
        </authorList>
    </citation>
    <scope>NUCLEOTIDE SEQUENCE</scope>
    <source>
        <strain evidence="2">NBRC 1965</strain>
    </source>
</reference>